<proteinExistence type="predicted"/>
<dbReference type="RefSeq" id="XP_056069149.1">
    <property type="nucleotide sequence ID" value="XM_056217593.1"/>
</dbReference>
<evidence type="ECO:0000313" key="1">
    <source>
        <dbReference type="EMBL" id="KAJ4350219.1"/>
    </source>
</evidence>
<keyword evidence="2" id="KW-1185">Reference proteome</keyword>
<accession>A0A9W8XIE7</accession>
<dbReference type="Proteomes" id="UP001140513">
    <property type="component" value="Unassembled WGS sequence"/>
</dbReference>
<name>A0A9W8XIE7_9PLEO</name>
<dbReference type="EMBL" id="JAPEUX010000006">
    <property type="protein sequence ID" value="KAJ4350219.1"/>
    <property type="molecule type" value="Genomic_DNA"/>
</dbReference>
<protein>
    <submittedName>
        <fullName evidence="1">Uncharacterized protein</fullName>
    </submittedName>
</protein>
<dbReference type="AlphaFoldDB" id="A0A9W8XIE7"/>
<comment type="caution">
    <text evidence="1">The sequence shown here is derived from an EMBL/GenBank/DDBJ whole genome shotgun (WGS) entry which is preliminary data.</text>
</comment>
<dbReference type="OrthoDB" id="3792554at2759"/>
<organism evidence="1 2">
    <name type="scientific">Didymosphaeria variabile</name>
    <dbReference type="NCBI Taxonomy" id="1932322"/>
    <lineage>
        <taxon>Eukaryota</taxon>
        <taxon>Fungi</taxon>
        <taxon>Dikarya</taxon>
        <taxon>Ascomycota</taxon>
        <taxon>Pezizomycotina</taxon>
        <taxon>Dothideomycetes</taxon>
        <taxon>Pleosporomycetidae</taxon>
        <taxon>Pleosporales</taxon>
        <taxon>Massarineae</taxon>
        <taxon>Didymosphaeriaceae</taxon>
        <taxon>Didymosphaeria</taxon>
    </lineage>
</organism>
<sequence length="430" mass="48520">MSPTITNIPATLYDSLNAHALPCILTGELSTILTFTTAPLFYTLRIIGSKASNTVRVVKARENTSNAFTITSQADVTGLIIWILEFAIEKETEAYCGQLRLVPRTDSALLRALRSDAPNLLEPFAEARTMVEQGYLLDAVVELFTPFGLQPTLSDASVSFDAKELRTNELHACPKIFRLKKYGFESDIHGGLDLSSCVTLLYARSYGATVAAVDKKRILSSMLVEAGYIDELDQDDFMPQKVLLYDLSKAEDRNALVERILLMRDSERNDKAPFEMGKWMGKQEGPRVGTRTNLCPERRPKAHAYHHRKGADRTSSLRFNILREDIEFGEKEMVVKRSRLPPAGDENLLEFVLWQEQDRVNEVLLEGKQKLESEQIPELTQYEDNEEMVEPITPPTSPSEHSFAKSWADMVDEDEEDEVELVALDDRIVV</sequence>
<reference evidence="1" key="1">
    <citation type="submission" date="2022-10" db="EMBL/GenBank/DDBJ databases">
        <title>Tapping the CABI collections for fungal endophytes: first genome assemblies for Collariella, Neodidymelliopsis, Ascochyta clinopodiicola, Didymella pomorum, Didymosphaeria variabile, Neocosmospora piperis and Neocucurbitaria cava.</title>
        <authorList>
            <person name="Hill R."/>
        </authorList>
    </citation>
    <scope>NUCLEOTIDE SEQUENCE</scope>
    <source>
        <strain evidence="1">IMI 356815</strain>
    </source>
</reference>
<gene>
    <name evidence="1" type="ORF">N0V89_008840</name>
</gene>
<dbReference type="GeneID" id="80912370"/>
<evidence type="ECO:0000313" key="2">
    <source>
        <dbReference type="Proteomes" id="UP001140513"/>
    </source>
</evidence>